<sequence length="704" mass="80358">MSDPAGYAQDIFIGTAKVRFPALKFPLPPHSGHRFVDKRNVKRLVNIFKLEGCRNADPLNRISGFLCPNFGGLQDLKQHSTEFEIPLIELPPSSVECLYGHHRILAAREVLPIVDQWWIVDLYLSGITFFTLRQASSDRIRINLESEYANSLNISDGEIYRNIRLQIKAKNTKEERRWWARLSTSKRRDAKTLMGRSNLCQAFDCLLHLSGLWAGLQLGVFQRILSLNCDEEVVAYLCKIRQVWEYFLLASHEYMALLDSASVKLLELKAPGIVAEDNLFVENGMRNGKILSFIKDGSSRRSIKAVISGFRGIIPSLRTLFEDTKYLEVCARGMRLLVPPSTHLSLKDSFAAAFQSPGKPAVLQVDADQFLRIELAPGRDKFFYAYQQLWLFNMRHFPDLSNTSPRKEKQHPKPSIKSKNNMVIHSMKQVAAALGFHNEIIADAQENDPFLQCVQELLQEIWPQDTSGTNIELEQQLVHLLKQHHPVPTKPQVRKTGVEDLMRRCGRPYELSHNYDRHFLFDPDYFLSSHGDILSSLEVSKHFFRSFFSNADTESHGREGIGSPFNGDTLRPESPPSLYDDPEVIHRNVQTSDELPVSEAEISTDIVDYYQAFRDSEGLQSTVFLWQADTQNFQIYCTVRHMDLWTVVSETIGGNNDMVALDGQMRSLQTMINQTPEWCESGNIPEKIYIGKSCDINKILNAMK</sequence>
<dbReference type="Proteomes" id="UP000472727">
    <property type="component" value="Unassembled WGS sequence"/>
</dbReference>
<dbReference type="Pfam" id="PF12520">
    <property type="entry name" value="DUF3723"/>
    <property type="match status" value="1"/>
</dbReference>
<organism evidence="1 2">
    <name type="scientific">Orbilia oligospora</name>
    <name type="common">Nematode-trapping fungus</name>
    <name type="synonym">Arthrobotrys oligospora</name>
    <dbReference type="NCBI Taxonomy" id="2813651"/>
    <lineage>
        <taxon>Eukaryota</taxon>
        <taxon>Fungi</taxon>
        <taxon>Dikarya</taxon>
        <taxon>Ascomycota</taxon>
        <taxon>Pezizomycotina</taxon>
        <taxon>Orbiliomycetes</taxon>
        <taxon>Orbiliales</taxon>
        <taxon>Orbiliaceae</taxon>
        <taxon>Orbilia</taxon>
    </lineage>
</organism>
<dbReference type="EMBL" id="WIWS01000080">
    <property type="protein sequence ID" value="KAF3210390.1"/>
    <property type="molecule type" value="Genomic_DNA"/>
</dbReference>
<protein>
    <submittedName>
        <fullName evidence="1">Uncharacterized protein</fullName>
    </submittedName>
</protein>
<evidence type="ECO:0000313" key="2">
    <source>
        <dbReference type="Proteomes" id="UP000472727"/>
    </source>
</evidence>
<comment type="caution">
    <text evidence="1">The sequence shown here is derived from an EMBL/GenBank/DDBJ whole genome shotgun (WGS) entry which is preliminary data.</text>
</comment>
<evidence type="ECO:0000313" key="1">
    <source>
        <dbReference type="EMBL" id="KAF3210390.1"/>
    </source>
</evidence>
<dbReference type="AlphaFoldDB" id="A0A7C8UGY1"/>
<accession>A0A7C8UGY1</accession>
<reference evidence="1 2" key="1">
    <citation type="submission" date="2019-06" db="EMBL/GenBank/DDBJ databases">
        <authorList>
            <person name="Palmer J.M."/>
        </authorList>
    </citation>
    <scope>NUCLEOTIDE SEQUENCE [LARGE SCALE GENOMIC DNA]</scope>
    <source>
        <strain evidence="1 2">TWF106</strain>
    </source>
</reference>
<proteinExistence type="predicted"/>
<name>A0A7C8UGY1_ORBOL</name>
<dbReference type="InterPro" id="IPR022198">
    <property type="entry name" value="DUF3723"/>
</dbReference>
<gene>
    <name evidence="1" type="ORF">TWF106_010686</name>
</gene>